<gene>
    <name evidence="2" type="ORF">ACE11A_26165</name>
</gene>
<proteinExistence type="predicted"/>
<sequence>MTANARRARTLCGGLAALFLFAVFLVGGVGPTLQPAESAASAPARTAPLHDDRTLLQARSADQDAAAHRRHRPAGGDGPAVPEEQEAAADVPSRHALRVVPRPAPTSPAPPPGPVAPHVMRC</sequence>
<organism evidence="2 3">
    <name type="scientific">Streptomyces carpaticus</name>
    <dbReference type="NCBI Taxonomy" id="285558"/>
    <lineage>
        <taxon>Bacteria</taxon>
        <taxon>Bacillati</taxon>
        <taxon>Actinomycetota</taxon>
        <taxon>Actinomycetes</taxon>
        <taxon>Kitasatosporales</taxon>
        <taxon>Streptomycetaceae</taxon>
        <taxon>Streptomyces</taxon>
    </lineage>
</organism>
<accession>A0ABV4ZUM0</accession>
<comment type="caution">
    <text evidence="2">The sequence shown here is derived from an EMBL/GenBank/DDBJ whole genome shotgun (WGS) entry which is preliminary data.</text>
</comment>
<feature type="compositionally biased region" description="Pro residues" evidence="1">
    <location>
        <begin position="102"/>
        <end position="115"/>
    </location>
</feature>
<dbReference type="Proteomes" id="UP001577267">
    <property type="component" value="Unassembled WGS sequence"/>
</dbReference>
<evidence type="ECO:0000313" key="3">
    <source>
        <dbReference type="Proteomes" id="UP001577267"/>
    </source>
</evidence>
<protein>
    <recommendedName>
        <fullName evidence="4">Secreted protein</fullName>
    </recommendedName>
</protein>
<feature type="region of interest" description="Disordered" evidence="1">
    <location>
        <begin position="32"/>
        <end position="122"/>
    </location>
</feature>
<evidence type="ECO:0000313" key="2">
    <source>
        <dbReference type="EMBL" id="MFB4197827.1"/>
    </source>
</evidence>
<feature type="compositionally biased region" description="Low complexity" evidence="1">
    <location>
        <begin position="35"/>
        <end position="47"/>
    </location>
</feature>
<dbReference type="EMBL" id="JBHGBT010000055">
    <property type="protein sequence ID" value="MFB4197827.1"/>
    <property type="molecule type" value="Genomic_DNA"/>
</dbReference>
<keyword evidence="3" id="KW-1185">Reference proteome</keyword>
<evidence type="ECO:0000256" key="1">
    <source>
        <dbReference type="SAM" id="MobiDB-lite"/>
    </source>
</evidence>
<evidence type="ECO:0008006" key="4">
    <source>
        <dbReference type="Google" id="ProtNLM"/>
    </source>
</evidence>
<name>A0ABV4ZUM0_9ACTN</name>
<dbReference type="RefSeq" id="WP_375066448.1">
    <property type="nucleotide sequence ID" value="NZ_JBHGBT010000055.1"/>
</dbReference>
<reference evidence="2 3" key="1">
    <citation type="submission" date="2024-09" db="EMBL/GenBank/DDBJ databases">
        <title>Draft genome sequence of multifaceted antimicrobials producing Streptomyces sp. strain FH1.</title>
        <authorList>
            <person name="Hassan F."/>
            <person name="Ali H."/>
            <person name="Hassan N."/>
            <person name="Nawaz A."/>
        </authorList>
    </citation>
    <scope>NUCLEOTIDE SEQUENCE [LARGE SCALE GENOMIC DNA]</scope>
    <source>
        <strain evidence="2 3">FH1</strain>
    </source>
</reference>